<accession>A0AAV2QX95</accession>
<keyword evidence="3" id="KW-1185">Reference proteome</keyword>
<evidence type="ECO:0000313" key="3">
    <source>
        <dbReference type="Proteomes" id="UP001497623"/>
    </source>
</evidence>
<feature type="domain" description="Reverse transcriptase" evidence="1">
    <location>
        <begin position="1"/>
        <end position="159"/>
    </location>
</feature>
<organism evidence="2 3">
    <name type="scientific">Meganyctiphanes norvegica</name>
    <name type="common">Northern krill</name>
    <name type="synonym">Thysanopoda norvegica</name>
    <dbReference type="NCBI Taxonomy" id="48144"/>
    <lineage>
        <taxon>Eukaryota</taxon>
        <taxon>Metazoa</taxon>
        <taxon>Ecdysozoa</taxon>
        <taxon>Arthropoda</taxon>
        <taxon>Crustacea</taxon>
        <taxon>Multicrustacea</taxon>
        <taxon>Malacostraca</taxon>
        <taxon>Eumalacostraca</taxon>
        <taxon>Eucarida</taxon>
        <taxon>Euphausiacea</taxon>
        <taxon>Euphausiidae</taxon>
        <taxon>Meganyctiphanes</taxon>
    </lineage>
</organism>
<proteinExistence type="predicted"/>
<evidence type="ECO:0000259" key="1">
    <source>
        <dbReference type="PROSITE" id="PS50878"/>
    </source>
</evidence>
<comment type="caution">
    <text evidence="2">The sequence shown here is derived from an EMBL/GenBank/DDBJ whole genome shotgun (WGS) entry which is preliminary data.</text>
</comment>
<evidence type="ECO:0000313" key="2">
    <source>
        <dbReference type="EMBL" id="CAL4105709.1"/>
    </source>
</evidence>
<dbReference type="AlphaFoldDB" id="A0AAV2QX95"/>
<protein>
    <recommendedName>
        <fullName evidence="1">Reverse transcriptase domain-containing protein</fullName>
    </recommendedName>
</protein>
<sequence length="261" mass="30175">MSLDVESLFINVPIEPLLDFLRRKHSSGDLPLPEGYNIDGFLNLIRLCVKSTVFSFNGKHYRQKQGVSMGSPLAPVLACLYMEYFETELRSTLGNLQPSIWLRYIDDILLQWPYSIEDFYAFLGKLNLLEHLIKLKFEWETSDPAQTGCTKMPFLDLLINKSPEGLSFSIYRKPTATDLYTHFFSAHMLTTKEGVVSNLFLRAYKLCSKEFLNAEISHINKVFLNLGYPKRIIDKALATAKSKYYKPVIRERKKAKYHLNL</sequence>
<dbReference type="EMBL" id="CAXKWB010012848">
    <property type="protein sequence ID" value="CAL4105709.1"/>
    <property type="molecule type" value="Genomic_DNA"/>
</dbReference>
<dbReference type="GO" id="GO:0071897">
    <property type="term" value="P:DNA biosynthetic process"/>
    <property type="evidence" value="ECO:0007669"/>
    <property type="project" value="UniProtKB-ARBA"/>
</dbReference>
<gene>
    <name evidence="2" type="ORF">MNOR_LOCUS18156</name>
</gene>
<dbReference type="PANTHER" id="PTHR21301:SF10">
    <property type="entry name" value="REVERSE TRANSCRIPTASE DOMAIN-CONTAINING PROTEIN"/>
    <property type="match status" value="1"/>
</dbReference>
<dbReference type="Pfam" id="PF26215">
    <property type="entry name" value="HTH_animal"/>
    <property type="match status" value="1"/>
</dbReference>
<feature type="non-terminal residue" evidence="2">
    <location>
        <position position="261"/>
    </location>
</feature>
<dbReference type="InterPro" id="IPR058912">
    <property type="entry name" value="HTH_animal"/>
</dbReference>
<dbReference type="PANTHER" id="PTHR21301">
    <property type="entry name" value="REVERSE TRANSCRIPTASE"/>
    <property type="match status" value="1"/>
</dbReference>
<dbReference type="PROSITE" id="PS50878">
    <property type="entry name" value="RT_POL"/>
    <property type="match status" value="1"/>
</dbReference>
<dbReference type="InterPro" id="IPR000477">
    <property type="entry name" value="RT_dom"/>
</dbReference>
<reference evidence="2 3" key="1">
    <citation type="submission" date="2024-05" db="EMBL/GenBank/DDBJ databases">
        <authorList>
            <person name="Wallberg A."/>
        </authorList>
    </citation>
    <scope>NUCLEOTIDE SEQUENCE [LARGE SCALE GENOMIC DNA]</scope>
</reference>
<dbReference type="InterPro" id="IPR043502">
    <property type="entry name" value="DNA/RNA_pol_sf"/>
</dbReference>
<dbReference type="Pfam" id="PF00078">
    <property type="entry name" value="RVT_1"/>
    <property type="match status" value="1"/>
</dbReference>
<dbReference type="Proteomes" id="UP001497623">
    <property type="component" value="Unassembled WGS sequence"/>
</dbReference>
<name>A0AAV2QX95_MEGNR</name>
<dbReference type="SUPFAM" id="SSF56672">
    <property type="entry name" value="DNA/RNA polymerases"/>
    <property type="match status" value="1"/>
</dbReference>